<reference evidence="1 2" key="1">
    <citation type="journal article" date="2018" name="Science">
        <title>The opium poppy genome and morphinan production.</title>
        <authorList>
            <person name="Guo L."/>
            <person name="Winzer T."/>
            <person name="Yang X."/>
            <person name="Li Y."/>
            <person name="Ning Z."/>
            <person name="He Z."/>
            <person name="Teodor R."/>
            <person name="Lu Y."/>
            <person name="Bowser T.A."/>
            <person name="Graham I.A."/>
            <person name="Ye K."/>
        </authorList>
    </citation>
    <scope>NUCLEOTIDE SEQUENCE [LARGE SCALE GENOMIC DNA]</scope>
    <source>
        <strain evidence="2">cv. HN1</strain>
        <tissue evidence="1">Leaves</tissue>
    </source>
</reference>
<evidence type="ECO:0000313" key="1">
    <source>
        <dbReference type="EMBL" id="RZC46381.1"/>
    </source>
</evidence>
<sequence>MIIIKSNQNLSKGFSSSFIPSFSRRFIKRSRKLVAGGLGFRSYNLAIERFASRLYVWGRIFLVNKAYFHSGRYNKIILFSHH</sequence>
<dbReference type="AlphaFoldDB" id="A0A4Y7IFB3"/>
<dbReference type="Proteomes" id="UP000316621">
    <property type="component" value="Chromosome 1"/>
</dbReference>
<evidence type="ECO:0000313" key="2">
    <source>
        <dbReference type="Proteomes" id="UP000316621"/>
    </source>
</evidence>
<protein>
    <submittedName>
        <fullName evidence="1">Uncharacterized protein</fullName>
    </submittedName>
</protein>
<dbReference type="EMBL" id="CM010715">
    <property type="protein sequence ID" value="RZC46381.1"/>
    <property type="molecule type" value="Genomic_DNA"/>
</dbReference>
<organism evidence="1 2">
    <name type="scientific">Papaver somniferum</name>
    <name type="common">Opium poppy</name>
    <dbReference type="NCBI Taxonomy" id="3469"/>
    <lineage>
        <taxon>Eukaryota</taxon>
        <taxon>Viridiplantae</taxon>
        <taxon>Streptophyta</taxon>
        <taxon>Embryophyta</taxon>
        <taxon>Tracheophyta</taxon>
        <taxon>Spermatophyta</taxon>
        <taxon>Magnoliopsida</taxon>
        <taxon>Ranunculales</taxon>
        <taxon>Papaveraceae</taxon>
        <taxon>Papaveroideae</taxon>
        <taxon>Papaver</taxon>
    </lineage>
</organism>
<gene>
    <name evidence="1" type="ORF">C5167_039331</name>
</gene>
<keyword evidence="2" id="KW-1185">Reference proteome</keyword>
<dbReference type="Gramene" id="RZC46381">
    <property type="protein sequence ID" value="RZC46381"/>
    <property type="gene ID" value="C5167_039331"/>
</dbReference>
<proteinExistence type="predicted"/>
<accession>A0A4Y7IFB3</accession>
<name>A0A4Y7IFB3_PAPSO</name>